<evidence type="ECO:0000259" key="8">
    <source>
        <dbReference type="Pfam" id="PF02463"/>
    </source>
</evidence>
<keyword evidence="1 7" id="KW-0963">Cytoplasm</keyword>
<dbReference type="Gene3D" id="3.40.50.300">
    <property type="entry name" value="P-loop containing nucleotide triphosphate hydrolases"/>
    <property type="match status" value="2"/>
</dbReference>
<evidence type="ECO:0000256" key="6">
    <source>
        <dbReference type="ARBA" id="ARBA00023125"/>
    </source>
</evidence>
<feature type="coiled-coil region" evidence="7">
    <location>
        <begin position="516"/>
        <end position="690"/>
    </location>
</feature>
<keyword evidence="4 7" id="KW-0175">Coiled coil</keyword>
<dbReference type="InterPro" id="IPR024704">
    <property type="entry name" value="SMC"/>
</dbReference>
<dbReference type="HAMAP" id="MF_01894">
    <property type="entry name" value="Smc_prok"/>
    <property type="match status" value="1"/>
</dbReference>
<protein>
    <recommendedName>
        <fullName evidence="7">Chromosome partition protein Smc</fullName>
    </recommendedName>
</protein>
<proteinExistence type="inferred from homology"/>
<evidence type="ECO:0000313" key="10">
    <source>
        <dbReference type="Proteomes" id="UP000012099"/>
    </source>
</evidence>
<evidence type="ECO:0000313" key="9">
    <source>
        <dbReference type="EMBL" id="EMN02298.1"/>
    </source>
</evidence>
<keyword evidence="6 7" id="KW-0238">DNA-binding</keyword>
<dbReference type="Pfam" id="PF02463">
    <property type="entry name" value="SMC_N"/>
    <property type="match status" value="1"/>
</dbReference>
<dbReference type="InterPro" id="IPR027417">
    <property type="entry name" value="P-loop_NTPase"/>
</dbReference>
<feature type="coiled-coil region" evidence="7">
    <location>
        <begin position="447"/>
        <end position="474"/>
    </location>
</feature>
<dbReference type="CDD" id="cd03278">
    <property type="entry name" value="ABC_SMC_barmotin"/>
    <property type="match status" value="1"/>
</dbReference>
<reference evidence="9 10" key="1">
    <citation type="submission" date="2013-01" db="EMBL/GenBank/DDBJ databases">
        <authorList>
            <person name="Harkins D.M."/>
            <person name="Durkin A.S."/>
            <person name="Brinkac L.M."/>
            <person name="Haft D.H."/>
            <person name="Selengut J.D."/>
            <person name="Sanka R."/>
            <person name="DePew J."/>
            <person name="Purushe J."/>
            <person name="Whelen A.C."/>
            <person name="Vinetz J.M."/>
            <person name="Sutton G.G."/>
            <person name="Nierman W.C."/>
            <person name="Fouts D.E."/>
        </authorList>
    </citation>
    <scope>NUCLEOTIDE SEQUENCE [LARGE SCALE GENOMIC DNA]</scope>
    <source>
        <strain evidence="9 10">2007001578</strain>
    </source>
</reference>
<name>A0ABN0J5P2_9LEPT</name>
<dbReference type="Proteomes" id="UP000012099">
    <property type="component" value="Unassembled WGS sequence"/>
</dbReference>
<dbReference type="InterPro" id="IPR003395">
    <property type="entry name" value="RecF/RecN/SMC_N"/>
</dbReference>
<evidence type="ECO:0000256" key="2">
    <source>
        <dbReference type="ARBA" id="ARBA00022741"/>
    </source>
</evidence>
<evidence type="ECO:0000256" key="5">
    <source>
        <dbReference type="ARBA" id="ARBA00023067"/>
    </source>
</evidence>
<comment type="subcellular location">
    <subcellularLocation>
        <location evidence="7">Cytoplasm</location>
    </subcellularLocation>
</comment>
<keyword evidence="2 7" id="KW-0547">Nucleotide-binding</keyword>
<dbReference type="PANTHER" id="PTHR42963">
    <property type="entry name" value="CHROMOSOME PARTITION PROTEIN MUKB"/>
    <property type="match status" value="1"/>
</dbReference>
<sequence>METIFWNDPEMKNTKTMYLKSLNIVGFKTFADETEILLDPGFTAVVGPNGSGKSNIVDAVKWVFGEKSAKGLRGDKMDDVIFHGSEARKPAGYAEVSVIFDNSSKLIKMDYPTVKMTRRLYIDGNNEYCINDSRVQRKDVEKLLMDTGIGKSSYSIMEQGKVDRILHSKPEERRLIFEEAAGISRFKVERQEALKRLEDTKQNLLRIQDIMSSMKKEMEIKEKQAEKAEAYFKLKSELDETDKIIRYLKFSTLTKKLKASEEELQGIKDKNQILLDTIGEETSRIEVLEKDKSEIEKRVSEIDKKLYDHLSQTKIQKEKIEKNKQIILEYEERISEMTETLNGEESSLSLLVIDLERIQKECFELEGEIELLQEEIQKLKDSKSGLEKQIDDENLSVLEKESRIANNDKSHNELREKLKEVIFELISQLESRKKEAIDTENRRKELKEFLLSKISECSIQIEELKKNLEFSEKSKIAIVLETLQLGEVQSKLEEFVHLEDMIRNILFDRDGFLSRKETLDQQIEDLILENENLTRSIKDSGFKIESLRESLEANKEQTVFLEKKVLELSSEKNSRLEICKSIQLRKEEIEKRIQNAKDSIQNVISKKQEFEKEVFELEQQIESSYNEFLDMSRALESEKESLRNILKEIQNLKHDIQKNQDDFKNLIPVLTEKERTVSGLKVQIDSFNEELYNDYSISEQELVSEFQNRNLERTKEEVKLKKLKSDIQMLGSINPLSIEEYRSVKEIYEHHRVQKEDIEKSKADVEEVLGRINEESEKLFRETFEKIRENFQETFSTLFNGGRAILELTENEDSLNAGIEIMAEPPGKHVQNLRLLSGGEKSMTAIALLFAIYMVKPSPFCFLDEIDAALDEANKLRFCQILDKFKDKSQFIVITHAQSTINRANSLFGVTNEEPGISRILSLKLDEAATIAEKVVEAVV</sequence>
<evidence type="ECO:0000256" key="3">
    <source>
        <dbReference type="ARBA" id="ARBA00022840"/>
    </source>
</evidence>
<gene>
    <name evidence="7" type="primary">smc</name>
    <name evidence="9" type="ORF">LEP1GSC035_4520</name>
</gene>
<keyword evidence="5" id="KW-0226">DNA condensation</keyword>
<dbReference type="EMBL" id="AHMH02000021">
    <property type="protein sequence ID" value="EMN02298.1"/>
    <property type="molecule type" value="Genomic_DNA"/>
</dbReference>
<dbReference type="PANTHER" id="PTHR42963:SF1">
    <property type="entry name" value="DUF4476 DOMAIN-CONTAINING PROTEIN"/>
    <property type="match status" value="1"/>
</dbReference>
<feature type="domain" description="RecF/RecN/SMC N-terminal" evidence="8">
    <location>
        <begin position="18"/>
        <end position="918"/>
    </location>
</feature>
<feature type="coiled-coil region" evidence="7">
    <location>
        <begin position="183"/>
        <end position="396"/>
    </location>
</feature>
<evidence type="ECO:0000256" key="1">
    <source>
        <dbReference type="ARBA" id="ARBA00022490"/>
    </source>
</evidence>
<dbReference type="SUPFAM" id="SSF57997">
    <property type="entry name" value="Tropomyosin"/>
    <property type="match status" value="1"/>
</dbReference>
<evidence type="ECO:0000256" key="7">
    <source>
        <dbReference type="HAMAP-Rule" id="MF_01894"/>
    </source>
</evidence>
<keyword evidence="3 7" id="KW-0067">ATP-binding</keyword>
<comment type="domain">
    <text evidence="7">Contains large globular domains required for ATP hydrolysis at each terminus and a third globular domain forming a flexible hinge near the middle of the molecule. These domains are separated by coiled-coil structures.</text>
</comment>
<dbReference type="InterPro" id="IPR050308">
    <property type="entry name" value="MukB/SMC"/>
</dbReference>
<comment type="function">
    <text evidence="7">Required for chromosome condensation and partitioning.</text>
</comment>
<comment type="subunit">
    <text evidence="7">Homodimer.</text>
</comment>
<dbReference type="PIRSF" id="PIRSF005719">
    <property type="entry name" value="SMC"/>
    <property type="match status" value="1"/>
</dbReference>
<accession>A0ABN0J5P2</accession>
<keyword evidence="10" id="KW-1185">Reference proteome</keyword>
<comment type="caution">
    <text evidence="9">The sequence shown here is derived from an EMBL/GenBank/DDBJ whole genome shotgun (WGS) entry which is preliminary data.</text>
</comment>
<comment type="similarity">
    <text evidence="7">Belongs to the SMC family.</text>
</comment>
<dbReference type="SUPFAM" id="SSF52540">
    <property type="entry name" value="P-loop containing nucleoside triphosphate hydrolases"/>
    <property type="match status" value="1"/>
</dbReference>
<dbReference type="InterPro" id="IPR011890">
    <property type="entry name" value="SMC_prok"/>
</dbReference>
<evidence type="ECO:0000256" key="4">
    <source>
        <dbReference type="ARBA" id="ARBA00023054"/>
    </source>
</evidence>
<feature type="binding site" evidence="7">
    <location>
        <begin position="48"/>
        <end position="55"/>
    </location>
    <ligand>
        <name>ATP</name>
        <dbReference type="ChEBI" id="CHEBI:30616"/>
    </ligand>
</feature>
<organism evidence="9 10">
    <name type="scientific">Leptospira noguchii str. 2007001578</name>
    <dbReference type="NCBI Taxonomy" id="1049974"/>
    <lineage>
        <taxon>Bacteria</taxon>
        <taxon>Pseudomonadati</taxon>
        <taxon>Spirochaetota</taxon>
        <taxon>Spirochaetia</taxon>
        <taxon>Leptospirales</taxon>
        <taxon>Leptospiraceae</taxon>
        <taxon>Leptospira</taxon>
    </lineage>
</organism>